<organism evidence="3 4">
    <name type="scientific">Heterobasidion irregulare (strain TC 32-1)</name>
    <dbReference type="NCBI Taxonomy" id="747525"/>
    <lineage>
        <taxon>Eukaryota</taxon>
        <taxon>Fungi</taxon>
        <taxon>Dikarya</taxon>
        <taxon>Basidiomycota</taxon>
        <taxon>Agaricomycotina</taxon>
        <taxon>Agaricomycetes</taxon>
        <taxon>Russulales</taxon>
        <taxon>Bondarzewiaceae</taxon>
        <taxon>Heterobasidion</taxon>
        <taxon>Heterobasidion annosum species complex</taxon>
    </lineage>
</organism>
<dbReference type="RefSeq" id="XP_009551295.1">
    <property type="nucleotide sequence ID" value="XM_009553000.1"/>
</dbReference>
<dbReference type="KEGG" id="hir:HETIRDRAFT_411809"/>
<gene>
    <name evidence="3" type="ORF">HETIRDRAFT_411809</name>
</gene>
<dbReference type="AlphaFoldDB" id="W4JS43"/>
<evidence type="ECO:0000256" key="2">
    <source>
        <dbReference type="SAM" id="Phobius"/>
    </source>
</evidence>
<protein>
    <submittedName>
        <fullName evidence="3">Uncharacterized protein</fullName>
    </submittedName>
</protein>
<sequence>MEPYLYLALARLSPWPSFLHTVRRYSRIDLFSLVLTITFFLGAIAGIVLFVRRISEFVNATKASLQEKGWTVSNQGVSVRTSKRLDREDYIDATQRGIMKVVGASKFGHAASASTTSLDGEDRANADGSSNKNGGTERKKRSLLRRNKAK</sequence>
<keyword evidence="2" id="KW-0472">Membrane</keyword>
<dbReference type="eggNOG" id="ENOG502SSWG">
    <property type="taxonomic scope" value="Eukaryota"/>
</dbReference>
<evidence type="ECO:0000313" key="4">
    <source>
        <dbReference type="Proteomes" id="UP000030671"/>
    </source>
</evidence>
<keyword evidence="4" id="KW-1185">Reference proteome</keyword>
<accession>W4JS43</accession>
<keyword evidence="2" id="KW-0812">Transmembrane</keyword>
<reference evidence="3 4" key="1">
    <citation type="journal article" date="2012" name="New Phytol.">
        <title>Insight into trade-off between wood decay and parasitism from the genome of a fungal forest pathogen.</title>
        <authorList>
            <person name="Olson A."/>
            <person name="Aerts A."/>
            <person name="Asiegbu F."/>
            <person name="Belbahri L."/>
            <person name="Bouzid O."/>
            <person name="Broberg A."/>
            <person name="Canback B."/>
            <person name="Coutinho P.M."/>
            <person name="Cullen D."/>
            <person name="Dalman K."/>
            <person name="Deflorio G."/>
            <person name="van Diepen L.T."/>
            <person name="Dunand C."/>
            <person name="Duplessis S."/>
            <person name="Durling M."/>
            <person name="Gonthier P."/>
            <person name="Grimwood J."/>
            <person name="Fossdal C.G."/>
            <person name="Hansson D."/>
            <person name="Henrissat B."/>
            <person name="Hietala A."/>
            <person name="Himmelstrand K."/>
            <person name="Hoffmeister D."/>
            <person name="Hogberg N."/>
            <person name="James T.Y."/>
            <person name="Karlsson M."/>
            <person name="Kohler A."/>
            <person name="Kues U."/>
            <person name="Lee Y.H."/>
            <person name="Lin Y.C."/>
            <person name="Lind M."/>
            <person name="Lindquist E."/>
            <person name="Lombard V."/>
            <person name="Lucas S."/>
            <person name="Lunden K."/>
            <person name="Morin E."/>
            <person name="Murat C."/>
            <person name="Park J."/>
            <person name="Raffaello T."/>
            <person name="Rouze P."/>
            <person name="Salamov A."/>
            <person name="Schmutz J."/>
            <person name="Solheim H."/>
            <person name="Stahlberg J."/>
            <person name="Velez H."/>
            <person name="de Vries R.P."/>
            <person name="Wiebenga A."/>
            <person name="Woodward S."/>
            <person name="Yakovlev I."/>
            <person name="Garbelotto M."/>
            <person name="Martin F."/>
            <person name="Grigoriev I.V."/>
            <person name="Stenlid J."/>
        </authorList>
    </citation>
    <scope>NUCLEOTIDE SEQUENCE [LARGE SCALE GENOMIC DNA]</scope>
    <source>
        <strain evidence="3 4">TC 32-1</strain>
    </source>
</reference>
<dbReference type="InParanoid" id="W4JS43"/>
<feature type="region of interest" description="Disordered" evidence="1">
    <location>
        <begin position="114"/>
        <end position="150"/>
    </location>
</feature>
<dbReference type="EMBL" id="KI925464">
    <property type="protein sequence ID" value="ETW76377.1"/>
    <property type="molecule type" value="Genomic_DNA"/>
</dbReference>
<dbReference type="OrthoDB" id="2505950at2759"/>
<feature type="compositionally biased region" description="Basic residues" evidence="1">
    <location>
        <begin position="138"/>
        <end position="150"/>
    </location>
</feature>
<dbReference type="Proteomes" id="UP000030671">
    <property type="component" value="Unassembled WGS sequence"/>
</dbReference>
<keyword evidence="2" id="KW-1133">Transmembrane helix</keyword>
<dbReference type="STRING" id="747525.W4JS43"/>
<dbReference type="GeneID" id="20672973"/>
<evidence type="ECO:0000313" key="3">
    <source>
        <dbReference type="EMBL" id="ETW76377.1"/>
    </source>
</evidence>
<dbReference type="HOGENOM" id="CLU_156014_0_0_1"/>
<proteinExistence type="predicted"/>
<evidence type="ECO:0000256" key="1">
    <source>
        <dbReference type="SAM" id="MobiDB-lite"/>
    </source>
</evidence>
<feature type="transmembrane region" description="Helical" evidence="2">
    <location>
        <begin position="30"/>
        <end position="51"/>
    </location>
</feature>
<name>W4JS43_HETIT</name>